<comment type="caution">
    <text evidence="2">The sequence shown here is derived from an EMBL/GenBank/DDBJ whole genome shotgun (WGS) entry which is preliminary data.</text>
</comment>
<accession>A0ABU0W729</accession>
<sequence>MKIRWPILMVLLLTTSLVQAEDRCNELIESEARRLNHTVALIHEGSRARAAHGIELEKPRDEFQAVTDNFRQRMAPCHEAETHRSLSPEALKALYEAAFTTSFYTADPVAADVMLSLSSEQARRDNTRDEPSTPDASHFQQSWWAALDARRFDEAAEFYAQHHEQIDNPLADDHPQRVSETEAHPIRLLQTDHEEAGIRLLKDGVDLTGRWVVASVSTACHFSARALDYIDALDASDYPGERLLLVSGQRGTGRPLTGIADWNREATQAVIAIAWQNAEWPETVAFSATPVFFFLEEGELQDRRRGWPSDEHGAELLKDIRAFLGRD</sequence>
<protein>
    <recommendedName>
        <fullName evidence="4">Thioredoxin domain-containing protein</fullName>
    </recommendedName>
</protein>
<name>A0ABU0W729_9GAMM</name>
<evidence type="ECO:0008006" key="4">
    <source>
        <dbReference type="Google" id="ProtNLM"/>
    </source>
</evidence>
<evidence type="ECO:0000313" key="3">
    <source>
        <dbReference type="Proteomes" id="UP001239019"/>
    </source>
</evidence>
<dbReference type="EMBL" id="JAVDDT010000004">
    <property type="protein sequence ID" value="MDQ2069814.1"/>
    <property type="molecule type" value="Genomic_DNA"/>
</dbReference>
<dbReference type="RefSeq" id="WP_306728309.1">
    <property type="nucleotide sequence ID" value="NZ_JAVDDT010000004.1"/>
</dbReference>
<evidence type="ECO:0000313" key="2">
    <source>
        <dbReference type="EMBL" id="MDQ2069814.1"/>
    </source>
</evidence>
<reference evidence="2 3" key="1">
    <citation type="submission" date="2023-08" db="EMBL/GenBank/DDBJ databases">
        <title>Whole-genome sequencing of halo(alkali)philic microorganisms from hypersaline lakes.</title>
        <authorList>
            <person name="Sorokin D.Y."/>
            <person name="Abbas B."/>
            <person name="Merkel A.Y."/>
        </authorList>
    </citation>
    <scope>NUCLEOTIDE SEQUENCE [LARGE SCALE GENOMIC DNA]</scope>
    <source>
        <strain evidence="2 3">AB-CW4</strain>
    </source>
</reference>
<keyword evidence="1" id="KW-0732">Signal</keyword>
<dbReference type="Proteomes" id="UP001239019">
    <property type="component" value="Unassembled WGS sequence"/>
</dbReference>
<evidence type="ECO:0000256" key="1">
    <source>
        <dbReference type="SAM" id="SignalP"/>
    </source>
</evidence>
<gene>
    <name evidence="2" type="ORF">RBH19_08010</name>
</gene>
<organism evidence="2 3">
    <name type="scientific">Natronospira bacteriovora</name>
    <dbReference type="NCBI Taxonomy" id="3069753"/>
    <lineage>
        <taxon>Bacteria</taxon>
        <taxon>Pseudomonadati</taxon>
        <taxon>Pseudomonadota</taxon>
        <taxon>Gammaproteobacteria</taxon>
        <taxon>Natronospirales</taxon>
        <taxon>Natronospiraceae</taxon>
        <taxon>Natronospira</taxon>
    </lineage>
</organism>
<proteinExistence type="predicted"/>
<keyword evidence="3" id="KW-1185">Reference proteome</keyword>
<feature type="chain" id="PRO_5045252358" description="Thioredoxin domain-containing protein" evidence="1">
    <location>
        <begin position="21"/>
        <end position="327"/>
    </location>
</feature>
<feature type="signal peptide" evidence="1">
    <location>
        <begin position="1"/>
        <end position="20"/>
    </location>
</feature>